<keyword evidence="3" id="KW-1185">Reference proteome</keyword>
<evidence type="ECO:0000313" key="1">
    <source>
        <dbReference type="EMBL" id="ADH64985.1"/>
    </source>
</evidence>
<name>D7BEN9_ALLS1</name>
<reference evidence="1 3" key="1">
    <citation type="journal article" date="2010" name="Stand. Genomic Sci.">
        <title>Complete genome sequence of Meiothermus silvanus type strain (VI-R2).</title>
        <authorList>
            <person name="Sikorski J."/>
            <person name="Tindall B.J."/>
            <person name="Lowry S."/>
            <person name="Lucas S."/>
            <person name="Nolan M."/>
            <person name="Copeland A."/>
            <person name="Glavina Del Rio T."/>
            <person name="Tice H."/>
            <person name="Cheng J.F."/>
            <person name="Han C."/>
            <person name="Pitluck S."/>
            <person name="Liolios K."/>
            <person name="Ivanova N."/>
            <person name="Mavromatis K."/>
            <person name="Mikhailova N."/>
            <person name="Pati A."/>
            <person name="Goodwin L."/>
            <person name="Chen A."/>
            <person name="Palaniappan K."/>
            <person name="Land M."/>
            <person name="Hauser L."/>
            <person name="Chang Y.J."/>
            <person name="Jeffries C.D."/>
            <person name="Rohde M."/>
            <person name="Goker M."/>
            <person name="Woyke T."/>
            <person name="Bristow J."/>
            <person name="Eisen J.A."/>
            <person name="Markowitz V."/>
            <person name="Hugenholtz P."/>
            <person name="Kyrpides N.C."/>
            <person name="Klenk H.P."/>
            <person name="Lapidus A."/>
        </authorList>
    </citation>
    <scope>NUCLEOTIDE SEQUENCE [LARGE SCALE GENOMIC DNA]</scope>
    <source>
        <strain evidence="3">ATCC 700542 / DSM 9946 / VI-R2</strain>
        <strain evidence="1">DSM 9946</strain>
        <plasmid evidence="3">Plasmid pMESIL01</plasmid>
    </source>
</reference>
<dbReference type="EMBL" id="CP002043">
    <property type="protein sequence ID" value="ADH65116.1"/>
    <property type="molecule type" value="Genomic_DNA"/>
</dbReference>
<evidence type="ECO:0000313" key="2">
    <source>
        <dbReference type="EMBL" id="ADH65116.1"/>
    </source>
</evidence>
<keyword evidence="2" id="KW-0614">Plasmid</keyword>
<reference evidence="2" key="3">
    <citation type="submission" date="2010-05" db="EMBL/GenBank/DDBJ databases">
        <title>The complete plasmid1 of Meiothermus silvanus DSM 9946.</title>
        <authorList>
            <consortium name="US DOE Joint Genome Institute (JGI-PGF)"/>
            <person name="Lucas S."/>
            <person name="Copeland A."/>
            <person name="Lapidus A."/>
            <person name="Glavina del Rio T."/>
            <person name="Dalin E."/>
            <person name="Tice H."/>
            <person name="Bruce D."/>
            <person name="Goodwin L."/>
            <person name="Pitluck S."/>
            <person name="Kyrpides N."/>
            <person name="Mavromatis K."/>
            <person name="Mikhailova N."/>
            <person name="Lowry S."/>
            <person name="Clum A."/>
            <person name="Brettin T."/>
            <person name="Detter J.C."/>
            <person name="Han C."/>
            <person name="Larimer F."/>
            <person name="Land M."/>
            <person name="Hauser L."/>
            <person name="Markowitz V."/>
            <person name="Cheng J.-F."/>
            <person name="Hugenholtz P."/>
            <person name="Woyke T."/>
            <person name="Wu D."/>
            <person name="Tindall B."/>
            <person name="Pomrenke H.G."/>
            <person name="Schneider S."/>
            <person name="Klenk H.-P."/>
            <person name="Eisen J.A."/>
        </authorList>
    </citation>
    <scope>NUCLEOTIDE SEQUENCE</scope>
    <source>
        <strain evidence="2">DSM 9946</strain>
        <plasmid evidence="2">pMESIL01</plasmid>
    </source>
</reference>
<dbReference type="EMBL" id="CP002042">
    <property type="protein sequence ID" value="ADH64985.1"/>
    <property type="molecule type" value="Genomic_DNA"/>
</dbReference>
<organism evidence="1 3">
    <name type="scientific">Allomeiothermus silvanus (strain ATCC 700542 / DSM 9946 / NBRC 106475 / NCIMB 13440 / VI-R2)</name>
    <name type="common">Thermus silvanus</name>
    <dbReference type="NCBI Taxonomy" id="526227"/>
    <lineage>
        <taxon>Bacteria</taxon>
        <taxon>Thermotogati</taxon>
        <taxon>Deinococcota</taxon>
        <taxon>Deinococci</taxon>
        <taxon>Thermales</taxon>
        <taxon>Thermaceae</taxon>
        <taxon>Allomeiothermus</taxon>
    </lineage>
</organism>
<dbReference type="KEGG" id="msv:Mesil_3160"/>
<evidence type="ECO:0000313" key="3">
    <source>
        <dbReference type="Proteomes" id="UP000001916"/>
    </source>
</evidence>
<accession>D7BEN9</accession>
<gene>
    <name evidence="1" type="ordered locus">Mesil_3160</name>
    <name evidence="2" type="ORF">Mesil_3302</name>
</gene>
<dbReference type="KEGG" id="msv:Mesil_3302"/>
<geneLocation type="plasmid" evidence="2 3">
    <name>pMESIL01</name>
</geneLocation>
<proteinExistence type="predicted"/>
<protein>
    <submittedName>
        <fullName evidence="1">Uncharacterized protein</fullName>
    </submittedName>
</protein>
<dbReference type="AlphaFoldDB" id="D7BEN9"/>
<dbReference type="Proteomes" id="UP000001916">
    <property type="component" value="Plasmid pMESIL01"/>
</dbReference>
<reference evidence="1" key="2">
    <citation type="submission" date="2010-05" db="EMBL/GenBank/DDBJ databases">
        <title>The complete chromosome of Meiothermus silvanus DSM 9946.</title>
        <authorList>
            <consortium name="US DOE Joint Genome Institute (JGI-PGF)"/>
            <person name="Lucas S."/>
            <person name="Copeland A."/>
            <person name="Lapidus A."/>
            <person name="Glavina del Rio T."/>
            <person name="Dalin E."/>
            <person name="Tice H."/>
            <person name="Bruce D."/>
            <person name="Goodwin L."/>
            <person name="Pitluck S."/>
            <person name="Kyrpides N."/>
            <person name="Mavromatis K."/>
            <person name="Mikhailova N."/>
            <person name="Lowry S."/>
            <person name="Clum A."/>
            <person name="Brettin T."/>
            <person name="Detter J.C."/>
            <person name="Han C."/>
            <person name="Larimer F."/>
            <person name="Land M."/>
            <person name="Hauser L."/>
            <person name="Markowitz V."/>
            <person name="Cheng J.-F."/>
            <person name="Hugenholtz P."/>
            <person name="Woyke T."/>
            <person name="Wu D."/>
            <person name="Tindall B."/>
            <person name="Pomrenke H.G."/>
            <person name="Schneider S."/>
            <person name="Klenk H.-P."/>
            <person name="Eisen J.A."/>
        </authorList>
    </citation>
    <scope>NUCLEOTIDE SEQUENCE</scope>
    <source>
        <strain evidence="1">DSM 9946</strain>
    </source>
</reference>
<dbReference type="Proteomes" id="UP000001916">
    <property type="component" value="Chromosome"/>
</dbReference>
<dbReference type="HOGENOM" id="CLU_3137516_0_0_0"/>
<sequence length="49" mass="5355">MGSFTPDRASARCPEATKLAVTGLILSLLLRQARRDHHGRDLRLLRGAG</sequence>